<organism evidence="2 3">
    <name type="scientific">Acetobacter malorum</name>
    <dbReference type="NCBI Taxonomy" id="178901"/>
    <lineage>
        <taxon>Bacteria</taxon>
        <taxon>Pseudomonadati</taxon>
        <taxon>Pseudomonadota</taxon>
        <taxon>Alphaproteobacteria</taxon>
        <taxon>Acetobacterales</taxon>
        <taxon>Acetobacteraceae</taxon>
        <taxon>Acetobacter</taxon>
    </lineage>
</organism>
<evidence type="ECO:0000313" key="2">
    <source>
        <dbReference type="EMBL" id="KXV16186.1"/>
    </source>
</evidence>
<gene>
    <name evidence="2" type="ORF">AD933_07370</name>
</gene>
<reference evidence="2 3" key="1">
    <citation type="submission" date="2015-06" db="EMBL/GenBank/DDBJ databases">
        <title>Improved classification and identification of acetic acid bacteria using matrix-assisted laser desorption/ionization time-of-flight mass spectrometry; Gluconobacter nephelii and Gluconobacter uchimurae are later heterotypic synonyms of Gluconobacter japonicus and Gluconobacter oxydans, respectively.</title>
        <authorList>
            <person name="Li L."/>
            <person name="Cleenwerck I."/>
            <person name="De Vuyst L."/>
            <person name="Vandamme P."/>
        </authorList>
    </citation>
    <scope>NUCLEOTIDE SEQUENCE [LARGE SCALE GENOMIC DNA]</scope>
    <source>
        <strain evidence="2 3">LMG 1552</strain>
    </source>
</reference>
<protein>
    <recommendedName>
        <fullName evidence="4">Iron uptake protein</fullName>
    </recommendedName>
</protein>
<keyword evidence="1" id="KW-0812">Transmembrane</keyword>
<feature type="transmembrane region" description="Helical" evidence="1">
    <location>
        <begin position="78"/>
        <end position="99"/>
    </location>
</feature>
<feature type="transmembrane region" description="Helical" evidence="1">
    <location>
        <begin position="13"/>
        <end position="40"/>
    </location>
</feature>
<proteinExistence type="predicted"/>
<sequence>MSRTVRKFSTRNWFFKVLAAVLPGALLVCGLMGLVGVLCHTDGSPRSASGQYLMWMGALLWSALLSVCFLFRSGVQAWGVLIVANGVVWGLFVVLRSVLS</sequence>
<evidence type="ECO:0008006" key="4">
    <source>
        <dbReference type="Google" id="ProtNLM"/>
    </source>
</evidence>
<comment type="caution">
    <text evidence="2">The sequence shown here is derived from an EMBL/GenBank/DDBJ whole genome shotgun (WGS) entry which is preliminary data.</text>
</comment>
<evidence type="ECO:0000313" key="3">
    <source>
        <dbReference type="Proteomes" id="UP000075526"/>
    </source>
</evidence>
<dbReference type="PATRIC" id="fig|178901.13.peg.2150"/>
<dbReference type="Proteomes" id="UP000075526">
    <property type="component" value="Unassembled WGS sequence"/>
</dbReference>
<keyword evidence="1" id="KW-0472">Membrane</keyword>
<name>A0A149RPY8_9PROT</name>
<accession>A0A149RPY8</accession>
<dbReference type="EMBL" id="LHZF01000160">
    <property type="protein sequence ID" value="KXV16186.1"/>
    <property type="molecule type" value="Genomic_DNA"/>
</dbReference>
<dbReference type="RefSeq" id="WP_061508144.1">
    <property type="nucleotide sequence ID" value="NZ_LHZF01000160.1"/>
</dbReference>
<feature type="transmembrane region" description="Helical" evidence="1">
    <location>
        <begin position="52"/>
        <end position="72"/>
    </location>
</feature>
<dbReference type="AlphaFoldDB" id="A0A149RPY8"/>
<evidence type="ECO:0000256" key="1">
    <source>
        <dbReference type="SAM" id="Phobius"/>
    </source>
</evidence>
<keyword evidence="1" id="KW-1133">Transmembrane helix</keyword>